<dbReference type="AlphaFoldDB" id="A0A9P8LJE6"/>
<gene>
    <name evidence="1" type="ORF">GP486_000082</name>
</gene>
<sequence>MLPMQRTFLLQVITDLAAQRPRHQQTSEGQQIGPELATAGQSCREVTSIGCLLQLSQFFRPSLRSAILHLRAGE</sequence>
<reference evidence="1" key="1">
    <citation type="submission" date="2021-03" db="EMBL/GenBank/DDBJ databases">
        <title>Comparative genomics and phylogenomic investigation of the class Geoglossomycetes provide insights into ecological specialization and systematics.</title>
        <authorList>
            <person name="Melie T."/>
            <person name="Pirro S."/>
            <person name="Miller A.N."/>
            <person name="Quandt A."/>
        </authorList>
    </citation>
    <scope>NUCLEOTIDE SEQUENCE</scope>
    <source>
        <strain evidence="1">CAQ_001_2017</strain>
    </source>
</reference>
<name>A0A9P8LJE6_9PEZI</name>
<evidence type="ECO:0000313" key="2">
    <source>
        <dbReference type="Proteomes" id="UP000750711"/>
    </source>
</evidence>
<organism evidence="1 2">
    <name type="scientific">Trichoglossum hirsutum</name>
    <dbReference type="NCBI Taxonomy" id="265104"/>
    <lineage>
        <taxon>Eukaryota</taxon>
        <taxon>Fungi</taxon>
        <taxon>Dikarya</taxon>
        <taxon>Ascomycota</taxon>
        <taxon>Pezizomycotina</taxon>
        <taxon>Geoglossomycetes</taxon>
        <taxon>Geoglossales</taxon>
        <taxon>Geoglossaceae</taxon>
        <taxon>Trichoglossum</taxon>
    </lineage>
</organism>
<dbReference type="EMBL" id="JAGHQM010000004">
    <property type="protein sequence ID" value="KAH0566501.1"/>
    <property type="molecule type" value="Genomic_DNA"/>
</dbReference>
<proteinExistence type="predicted"/>
<evidence type="ECO:0000313" key="1">
    <source>
        <dbReference type="EMBL" id="KAH0566501.1"/>
    </source>
</evidence>
<keyword evidence="2" id="KW-1185">Reference proteome</keyword>
<accession>A0A9P8LJE6</accession>
<protein>
    <submittedName>
        <fullName evidence="1">Uncharacterized protein</fullName>
    </submittedName>
</protein>
<dbReference type="Proteomes" id="UP000750711">
    <property type="component" value="Unassembled WGS sequence"/>
</dbReference>
<comment type="caution">
    <text evidence="1">The sequence shown here is derived from an EMBL/GenBank/DDBJ whole genome shotgun (WGS) entry which is preliminary data.</text>
</comment>